<gene>
    <name evidence="5" type="ORF">HJC23_013675</name>
</gene>
<dbReference type="Gene3D" id="1.25.40.10">
    <property type="entry name" value="Tetratricopeptide repeat domain"/>
    <property type="match status" value="1"/>
</dbReference>
<sequence length="764" mass="84553">MTSSILVGLDLGTLTTKTMLALSKSDKDTTYELVRTSHGHHDCPTSISFGGCHRPRMLGEDSLERGDENTVGMLDRLLVDSLGGADGGGDDDDVGDQDPFQKFQRFTYDREKDSVCIPNMADDGQGNNEYSSTALLAMLLGRIKRNVLATVHRLEGTNEDGDEGMTSRLKFVFAVPPNYSTATRQALMDAAYAVSISNSMVVDSTLALGKVLEQRKFSGEVCGSGGRKVMVVEMGHARTNISLLRFGGGEGDDEGDAQEEKKNKEPNDKVLGSDKITVLANVNSSQLGAGTIDICLYHHFLATHPAFSNVSFETNSRSAQRLLEGCKKLKHLLSMLSEGSVTVESIGKNESDVTLSANRELLVQLCDGLVTKVLKSMIQRCIEKAGGMQVLNDIATVELTGGGCRIPLVQDTVRDCLGKKGDETFSFSKSLDDTSLALGAAMMMTAPSSCVEDALMEVSPERQARREALLHNEMLMSKRDEELVKKDEIRNQIEAHILELRSARHSSVHSSLLPTSDEFTNFLDGTDDWLFSAECDDATFDEMMKKWVEVKSKSEELCADFLEAKRLEAERKDREMEEEAKQAAAERDAEAMLNGDDGNDADDHDTRKLPTKRRMEIVMKNKAEANELFGDGNYKHACARYAKALSHCNKFFDLSPDDEVEVKEVKLSLHVNMALSFIKLEKLDNAFQSCNEALAIDPKNVKALYRRATVQHSRRKFDDALNDLKQAEELAPDDKAVKKLRRLVDHEILKQKKKEQAMAKKMFG</sequence>
<dbReference type="InterPro" id="IPR043129">
    <property type="entry name" value="ATPase_NBD"/>
</dbReference>
<dbReference type="SUPFAM" id="SSF53067">
    <property type="entry name" value="Actin-like ATPase domain"/>
    <property type="match status" value="2"/>
</dbReference>
<dbReference type="SUPFAM" id="SSF48452">
    <property type="entry name" value="TPR-like"/>
    <property type="match status" value="1"/>
</dbReference>
<feature type="repeat" description="TPR" evidence="3">
    <location>
        <begin position="667"/>
        <end position="700"/>
    </location>
</feature>
<feature type="region of interest" description="Disordered" evidence="4">
    <location>
        <begin position="245"/>
        <end position="269"/>
    </location>
</feature>
<dbReference type="PROSITE" id="PS50005">
    <property type="entry name" value="TPR"/>
    <property type="match status" value="2"/>
</dbReference>
<dbReference type="AlphaFoldDB" id="A0ABD3QX78"/>
<keyword evidence="2" id="KW-0067">ATP-binding</keyword>
<feature type="region of interest" description="Disordered" evidence="4">
    <location>
        <begin position="571"/>
        <end position="607"/>
    </location>
</feature>
<feature type="repeat" description="TPR" evidence="3">
    <location>
        <begin position="701"/>
        <end position="734"/>
    </location>
</feature>
<evidence type="ECO:0000313" key="5">
    <source>
        <dbReference type="EMBL" id="KAL3804156.1"/>
    </source>
</evidence>
<dbReference type="Gene3D" id="1.20.1270.10">
    <property type="match status" value="1"/>
</dbReference>
<dbReference type="Pfam" id="PF00012">
    <property type="entry name" value="HSP70"/>
    <property type="match status" value="2"/>
</dbReference>
<dbReference type="InterPro" id="IPR013126">
    <property type="entry name" value="Hsp_70_fam"/>
</dbReference>
<dbReference type="InterPro" id="IPR029048">
    <property type="entry name" value="HSP70_C_sf"/>
</dbReference>
<evidence type="ECO:0000256" key="4">
    <source>
        <dbReference type="SAM" id="MobiDB-lite"/>
    </source>
</evidence>
<dbReference type="Gene3D" id="3.30.420.40">
    <property type="match status" value="2"/>
</dbReference>
<dbReference type="PANTHER" id="PTHR45639:SF28">
    <property type="entry name" value="HEAT SHOCK PROTEIN-LIKE PROTEIN"/>
    <property type="match status" value="1"/>
</dbReference>
<evidence type="ECO:0000256" key="1">
    <source>
        <dbReference type="ARBA" id="ARBA00022741"/>
    </source>
</evidence>
<comment type="caution">
    <text evidence="5">The sequence shown here is derived from an EMBL/GenBank/DDBJ whole genome shotgun (WGS) entry which is preliminary data.</text>
</comment>
<dbReference type="EMBL" id="JABMIG020000009">
    <property type="protein sequence ID" value="KAL3804156.1"/>
    <property type="molecule type" value="Genomic_DNA"/>
</dbReference>
<reference evidence="5 6" key="1">
    <citation type="journal article" date="2020" name="G3 (Bethesda)">
        <title>Improved Reference Genome for Cyclotella cryptica CCMP332, a Model for Cell Wall Morphogenesis, Salinity Adaptation, and Lipid Production in Diatoms (Bacillariophyta).</title>
        <authorList>
            <person name="Roberts W.R."/>
            <person name="Downey K.M."/>
            <person name="Ruck E.C."/>
            <person name="Traller J.C."/>
            <person name="Alverson A.J."/>
        </authorList>
    </citation>
    <scope>NUCLEOTIDE SEQUENCE [LARGE SCALE GENOMIC DNA]</scope>
    <source>
        <strain evidence="5 6">CCMP332</strain>
    </source>
</reference>
<dbReference type="SMART" id="SM00028">
    <property type="entry name" value="TPR"/>
    <property type="match status" value="3"/>
</dbReference>
<name>A0ABD3QX78_9STRA</name>
<proteinExistence type="predicted"/>
<keyword evidence="3" id="KW-0802">TPR repeat</keyword>
<dbReference type="InterPro" id="IPR011990">
    <property type="entry name" value="TPR-like_helical_dom_sf"/>
</dbReference>
<evidence type="ECO:0000256" key="2">
    <source>
        <dbReference type="ARBA" id="ARBA00022840"/>
    </source>
</evidence>
<organism evidence="5 6">
    <name type="scientific">Cyclotella cryptica</name>
    <dbReference type="NCBI Taxonomy" id="29204"/>
    <lineage>
        <taxon>Eukaryota</taxon>
        <taxon>Sar</taxon>
        <taxon>Stramenopiles</taxon>
        <taxon>Ochrophyta</taxon>
        <taxon>Bacillariophyta</taxon>
        <taxon>Coscinodiscophyceae</taxon>
        <taxon>Thalassiosirophycidae</taxon>
        <taxon>Stephanodiscales</taxon>
        <taxon>Stephanodiscaceae</taxon>
        <taxon>Cyclotella</taxon>
    </lineage>
</organism>
<dbReference type="Gene3D" id="3.90.640.10">
    <property type="entry name" value="Actin, Chain A, domain 4"/>
    <property type="match status" value="1"/>
</dbReference>
<feature type="compositionally biased region" description="Basic and acidic residues" evidence="4">
    <location>
        <begin position="571"/>
        <end position="590"/>
    </location>
</feature>
<dbReference type="InterPro" id="IPR019734">
    <property type="entry name" value="TPR_rpt"/>
</dbReference>
<feature type="compositionally biased region" description="Basic and acidic residues" evidence="4">
    <location>
        <begin position="258"/>
        <end position="269"/>
    </location>
</feature>
<accession>A0ABD3QX78</accession>
<dbReference type="Pfam" id="PF14559">
    <property type="entry name" value="TPR_19"/>
    <property type="match status" value="1"/>
</dbReference>
<protein>
    <submittedName>
        <fullName evidence="5">Uncharacterized protein</fullName>
    </submittedName>
</protein>
<dbReference type="Proteomes" id="UP001516023">
    <property type="component" value="Unassembled WGS sequence"/>
</dbReference>
<evidence type="ECO:0000256" key="3">
    <source>
        <dbReference type="PROSITE-ProRule" id="PRU00339"/>
    </source>
</evidence>
<dbReference type="Gene3D" id="3.30.30.30">
    <property type="match status" value="1"/>
</dbReference>
<dbReference type="GO" id="GO:0005524">
    <property type="term" value="F:ATP binding"/>
    <property type="evidence" value="ECO:0007669"/>
    <property type="project" value="UniProtKB-KW"/>
</dbReference>
<dbReference type="PANTHER" id="PTHR45639">
    <property type="entry name" value="HSC70CB, ISOFORM G-RELATED"/>
    <property type="match status" value="1"/>
</dbReference>
<evidence type="ECO:0000313" key="6">
    <source>
        <dbReference type="Proteomes" id="UP001516023"/>
    </source>
</evidence>
<keyword evidence="1" id="KW-0547">Nucleotide-binding</keyword>
<keyword evidence="6" id="KW-1185">Reference proteome</keyword>